<evidence type="ECO:0000256" key="1">
    <source>
        <dbReference type="ARBA" id="ARBA00008239"/>
    </source>
</evidence>
<dbReference type="Gene3D" id="1.20.120.790">
    <property type="entry name" value="Heat shock protein 90, C-terminal domain"/>
    <property type="match status" value="1"/>
</dbReference>
<keyword evidence="3 5" id="KW-0067">ATP-binding</keyword>
<dbReference type="GeneID" id="36318714"/>
<dbReference type="OMA" id="MRRMKEM"/>
<dbReference type="GO" id="GO:0005524">
    <property type="term" value="F:ATP binding"/>
    <property type="evidence" value="ECO:0007669"/>
    <property type="project" value="UniProtKB-KW"/>
</dbReference>
<dbReference type="SUPFAM" id="SSF110942">
    <property type="entry name" value="HSP90 C-terminal domain"/>
    <property type="match status" value="1"/>
</dbReference>
<dbReference type="InterPro" id="IPR020568">
    <property type="entry name" value="Ribosomal_Su5_D2-typ_SF"/>
</dbReference>
<dbReference type="VEuPathDB" id="MicrosporidiaDB:AAJ76_1170002375"/>
<feature type="compositionally biased region" description="Basic and acidic residues" evidence="6">
    <location>
        <begin position="228"/>
        <end position="248"/>
    </location>
</feature>
<dbReference type="GO" id="GO:0016887">
    <property type="term" value="F:ATP hydrolysis activity"/>
    <property type="evidence" value="ECO:0007669"/>
    <property type="project" value="InterPro"/>
</dbReference>
<dbReference type="Pfam" id="PF00183">
    <property type="entry name" value="HSP90"/>
    <property type="match status" value="1"/>
</dbReference>
<feature type="compositionally biased region" description="Acidic residues" evidence="6">
    <location>
        <begin position="249"/>
        <end position="258"/>
    </location>
</feature>
<evidence type="ECO:0000256" key="3">
    <source>
        <dbReference type="ARBA" id="ARBA00022840"/>
    </source>
</evidence>
<dbReference type="PANTHER" id="PTHR11528">
    <property type="entry name" value="HEAT SHOCK PROTEIN 90 FAMILY MEMBER"/>
    <property type="match status" value="1"/>
</dbReference>
<evidence type="ECO:0000313" key="8">
    <source>
        <dbReference type="Proteomes" id="UP000034350"/>
    </source>
</evidence>
<feature type="binding site" evidence="5">
    <location>
        <position position="86"/>
    </location>
    <ligand>
        <name>ATP</name>
        <dbReference type="ChEBI" id="CHEBI:30616"/>
    </ligand>
</feature>
<protein>
    <submittedName>
        <fullName evidence="7">Heat shock protein 90</fullName>
    </submittedName>
</protein>
<keyword evidence="8" id="KW-1185">Reference proteome</keyword>
<dbReference type="Gene3D" id="3.30.565.10">
    <property type="entry name" value="Histidine kinase-like ATPase, C-terminal domain"/>
    <property type="match status" value="1"/>
</dbReference>
<evidence type="ECO:0000256" key="6">
    <source>
        <dbReference type="SAM" id="MobiDB-lite"/>
    </source>
</evidence>
<reference evidence="7 8" key="1">
    <citation type="journal article" date="2015" name="Environ. Microbiol.">
        <title>Genome analyses suggest the presence of polyploidy and recent human-driven expansions in eight global populations of the honeybee pathogen Nosema ceranae.</title>
        <authorList>
            <person name="Pelin A."/>
            <person name="Selman M."/>
            <person name="Aris-Brosou S."/>
            <person name="Farinelli L."/>
            <person name="Corradi N."/>
        </authorList>
    </citation>
    <scope>NUCLEOTIDE SEQUENCE [LARGE SCALE GENOMIC DNA]</scope>
    <source>
        <strain evidence="7 8">PA08 1199</strain>
    </source>
</reference>
<feature type="binding site" evidence="5">
    <location>
        <position position="182"/>
    </location>
    <ligand>
        <name>ATP</name>
        <dbReference type="ChEBI" id="CHEBI:30616"/>
    </ligand>
</feature>
<feature type="binding site" evidence="5">
    <location>
        <position position="91"/>
    </location>
    <ligand>
        <name>ATP</name>
        <dbReference type="ChEBI" id="CHEBI:30616"/>
    </ligand>
</feature>
<dbReference type="PRINTS" id="PR00775">
    <property type="entry name" value="HEATSHOCK90"/>
</dbReference>
<dbReference type="SUPFAM" id="SSF54211">
    <property type="entry name" value="Ribosomal protein S5 domain 2-like"/>
    <property type="match status" value="1"/>
</dbReference>
<evidence type="ECO:0000313" key="7">
    <source>
        <dbReference type="EMBL" id="KKO74109.1"/>
    </source>
</evidence>
<feature type="binding site" evidence="5">
    <location>
        <begin position="131"/>
        <end position="136"/>
    </location>
    <ligand>
        <name>ATP</name>
        <dbReference type="ChEBI" id="CHEBI:30616"/>
    </ligand>
</feature>
<accession>A0A0F9Z835</accession>
<dbReference type="GO" id="GO:0051082">
    <property type="term" value="F:unfolded protein binding"/>
    <property type="evidence" value="ECO:0007669"/>
    <property type="project" value="InterPro"/>
</dbReference>
<dbReference type="VEuPathDB" id="MicrosporidiaDB:NCER_101194"/>
<evidence type="ECO:0000256" key="4">
    <source>
        <dbReference type="ARBA" id="ARBA00023186"/>
    </source>
</evidence>
<comment type="caution">
    <text evidence="7">The sequence shown here is derived from an EMBL/GenBank/DDBJ whole genome shotgun (WGS) entry which is preliminary data.</text>
</comment>
<dbReference type="Proteomes" id="UP000034350">
    <property type="component" value="Unassembled WGS sequence"/>
</dbReference>
<keyword evidence="2 5" id="KW-0547">Nucleotide-binding</keyword>
<dbReference type="Gene3D" id="3.40.50.11260">
    <property type="match status" value="1"/>
</dbReference>
<proteinExistence type="inferred from homology"/>
<dbReference type="SUPFAM" id="SSF55874">
    <property type="entry name" value="ATPase domain of HSP90 chaperone/DNA topoisomerase II/histidine kinase"/>
    <property type="match status" value="1"/>
</dbReference>
<dbReference type="InterPro" id="IPR037196">
    <property type="entry name" value="HSP90_C"/>
</dbReference>
<feature type="binding site" evidence="5">
    <location>
        <position position="37"/>
    </location>
    <ligand>
        <name>ATP</name>
        <dbReference type="ChEBI" id="CHEBI:30616"/>
    </ligand>
</feature>
<dbReference type="InterPro" id="IPR020575">
    <property type="entry name" value="Hsp90_N"/>
</dbReference>
<dbReference type="AlphaFoldDB" id="A0A0F9Z835"/>
<dbReference type="OrthoDB" id="28737at2759"/>
<gene>
    <name evidence="7" type="ORF">AAJ76_1170002375</name>
</gene>
<feature type="binding site" evidence="5">
    <location>
        <begin position="106"/>
        <end position="107"/>
    </location>
    <ligand>
        <name>ATP</name>
        <dbReference type="ChEBI" id="CHEBI:30616"/>
    </ligand>
</feature>
<organism evidence="7 8">
    <name type="scientific">Vairimorpha ceranae</name>
    <dbReference type="NCBI Taxonomy" id="40302"/>
    <lineage>
        <taxon>Eukaryota</taxon>
        <taxon>Fungi</taxon>
        <taxon>Fungi incertae sedis</taxon>
        <taxon>Microsporidia</taxon>
        <taxon>Nosematidae</taxon>
        <taxon>Vairimorpha</taxon>
    </lineage>
</organism>
<keyword evidence="4" id="KW-0143">Chaperone</keyword>
<dbReference type="Pfam" id="PF13589">
    <property type="entry name" value="HATPase_c_3"/>
    <property type="match status" value="1"/>
</dbReference>
<keyword evidence="7" id="KW-0346">Stress response</keyword>
<dbReference type="EMBL" id="JPQZ01000117">
    <property type="protein sequence ID" value="KKO74109.1"/>
    <property type="molecule type" value="Genomic_DNA"/>
</dbReference>
<feature type="binding site" evidence="5">
    <location>
        <position position="41"/>
    </location>
    <ligand>
        <name>ATP</name>
        <dbReference type="ChEBI" id="CHEBI:30616"/>
    </ligand>
</feature>
<dbReference type="NCBIfam" id="NF003555">
    <property type="entry name" value="PRK05218.1"/>
    <property type="match status" value="1"/>
</dbReference>
<dbReference type="FunFam" id="3.30.565.10:FF:000005">
    <property type="entry name" value="Heat shock protein 90"/>
    <property type="match status" value="1"/>
</dbReference>
<dbReference type="InterPro" id="IPR001404">
    <property type="entry name" value="Hsp90_fam"/>
</dbReference>
<comment type="similarity">
    <text evidence="1">Belongs to the heat shock protein 90 family.</text>
</comment>
<feature type="binding site" evidence="5">
    <location>
        <position position="384"/>
    </location>
    <ligand>
        <name>ATP</name>
        <dbReference type="ChEBI" id="CHEBI:30616"/>
    </ligand>
</feature>
<dbReference type="RefSeq" id="XP_024329851.1">
    <property type="nucleotide sequence ID" value="XM_024473817.1"/>
</dbReference>
<feature type="region of interest" description="Disordered" evidence="6">
    <location>
        <begin position="228"/>
        <end position="259"/>
    </location>
</feature>
<dbReference type="InterPro" id="IPR036890">
    <property type="entry name" value="HATPase_C_sf"/>
</dbReference>
<dbReference type="GO" id="GO:0140662">
    <property type="term" value="F:ATP-dependent protein folding chaperone"/>
    <property type="evidence" value="ECO:0007669"/>
    <property type="project" value="InterPro"/>
</dbReference>
<evidence type="ECO:0000256" key="2">
    <source>
        <dbReference type="ARBA" id="ARBA00022741"/>
    </source>
</evidence>
<name>A0A0F9Z835_9MICR</name>
<dbReference type="HAMAP" id="MF_00505">
    <property type="entry name" value="HSP90"/>
    <property type="match status" value="1"/>
</dbReference>
<dbReference type="VEuPathDB" id="MicrosporidiaDB:G9O61_00g015800"/>
<dbReference type="Gene3D" id="3.30.230.80">
    <property type="match status" value="1"/>
</dbReference>
<sequence length="679" mass="77854">MSNEQNKEQYEFDVNTNQLMDIIIKSVYSSSEIFLRELISNSSDACDKFRSLYLEFQEQGVVTDNPSVLEIQVIPDLVNKTLTIKDNGIGMKKSDLISFIGTIASSGTRKFKEALEKKEGGSGDINHLIGQFGLGFYSSYLVAEKVDIITKHPLDEAFVWSSNGRESYTIQKYEGEDFNHGTSVILYIKEGNEEFLESKKIISLIKKHSQFVLYPIFTYEEKEVEVKDEEKKEVKDGEEGNVEEKKEDTEEPVVEEVEEKPVKKTKVTEKVKVNTDKPLWEKNIKNVPEEEITSFYKSISGDWDNYLAVESWTIEGFMTLKLLLFIPKRSRMDMFSGKNKKSNNIKLYANNVFVTDDFGDNIPEWMNFVVGVVASNDISMNVSRELIQGHNVMKLVKKTLPQKLMDMITKLSRDEEKYSAFYKEFGNCLKLAVSECTDSQQEKLVNCLRYETSKSEGKMRSFSEYVDNMKENQNQIYVLTGLSKTQVEQNPMLEVFKDYEVIFMYDSMDEVMLRGLKKYKEKAVQRITSEGVEIPEEAQANKEELEKEFEPVINKVKEILGSNVEKVILNFRLGSLPSVISTTKYSNSAAMESIMKSQIIAESNPLAAMAATSKKIFELNPFNPIVVRMKDLVADEHKEDFKEITNLLFNTMLLNCGFVLPDPQSYCSTIYKFLSKNNH</sequence>
<dbReference type="PIRSF" id="PIRSF002583">
    <property type="entry name" value="Hsp90"/>
    <property type="match status" value="1"/>
</dbReference>
<evidence type="ECO:0000256" key="5">
    <source>
        <dbReference type="PIRSR" id="PIRSR002583-1"/>
    </source>
</evidence>
<dbReference type="CDD" id="cd16927">
    <property type="entry name" value="HATPase_Hsp90-like"/>
    <property type="match status" value="1"/>
</dbReference>